<organism evidence="3 4">
    <name type="scientific">Marinococcus luteus</name>
    <dbReference type="NCBI Taxonomy" id="1122204"/>
    <lineage>
        <taxon>Bacteria</taxon>
        <taxon>Bacillati</taxon>
        <taxon>Bacillota</taxon>
        <taxon>Bacilli</taxon>
        <taxon>Bacillales</taxon>
        <taxon>Bacillaceae</taxon>
        <taxon>Marinococcus</taxon>
    </lineage>
</organism>
<dbReference type="STRING" id="1122204.SAMN05421781_1186"/>
<evidence type="ECO:0000259" key="2">
    <source>
        <dbReference type="Pfam" id="PF00582"/>
    </source>
</evidence>
<protein>
    <submittedName>
        <fullName evidence="3">Nucleotide-binding universal stress protein, UspA family</fullName>
    </submittedName>
</protein>
<name>A0A1H2T283_9BACI</name>
<dbReference type="PANTHER" id="PTHR46268:SF6">
    <property type="entry name" value="UNIVERSAL STRESS PROTEIN UP12"/>
    <property type="match status" value="1"/>
</dbReference>
<sequence length="145" mass="16018">MERGMSVYQKVLLAADGSDHARRASGHAVKLLKNVPDGHLDVIYIIDKDQSKSDVLHYGNKEIIQMKRREQLEDLESDLKEAGISYEVHIEHGEPGPTIVSFANSGAYDCLVIGSRGLNQLQTMVLGSVSHKVVKRVQCPVLVVK</sequence>
<dbReference type="InterPro" id="IPR014729">
    <property type="entry name" value="Rossmann-like_a/b/a_fold"/>
</dbReference>
<dbReference type="CDD" id="cd00293">
    <property type="entry name" value="USP-like"/>
    <property type="match status" value="1"/>
</dbReference>
<keyword evidence="4" id="KW-1185">Reference proteome</keyword>
<evidence type="ECO:0000313" key="4">
    <source>
        <dbReference type="Proteomes" id="UP000199488"/>
    </source>
</evidence>
<dbReference type="PANTHER" id="PTHR46268">
    <property type="entry name" value="STRESS RESPONSE PROTEIN NHAX"/>
    <property type="match status" value="1"/>
</dbReference>
<feature type="domain" description="UspA" evidence="2">
    <location>
        <begin position="8"/>
        <end position="145"/>
    </location>
</feature>
<dbReference type="SUPFAM" id="SSF52402">
    <property type="entry name" value="Adenine nucleotide alpha hydrolases-like"/>
    <property type="match status" value="1"/>
</dbReference>
<dbReference type="InterPro" id="IPR006016">
    <property type="entry name" value="UspA"/>
</dbReference>
<proteinExistence type="inferred from homology"/>
<dbReference type="Pfam" id="PF00582">
    <property type="entry name" value="Usp"/>
    <property type="match status" value="1"/>
</dbReference>
<accession>A0A1H2T283</accession>
<dbReference type="Proteomes" id="UP000199488">
    <property type="component" value="Unassembled WGS sequence"/>
</dbReference>
<evidence type="ECO:0000313" key="3">
    <source>
        <dbReference type="EMBL" id="SDW37399.1"/>
    </source>
</evidence>
<dbReference type="AlphaFoldDB" id="A0A1H2T283"/>
<dbReference type="Gene3D" id="3.40.50.620">
    <property type="entry name" value="HUPs"/>
    <property type="match status" value="1"/>
</dbReference>
<dbReference type="EMBL" id="FNNC01000002">
    <property type="protein sequence ID" value="SDW37399.1"/>
    <property type="molecule type" value="Genomic_DNA"/>
</dbReference>
<dbReference type="PRINTS" id="PR01438">
    <property type="entry name" value="UNVRSLSTRESS"/>
</dbReference>
<reference evidence="3 4" key="1">
    <citation type="submission" date="2016-10" db="EMBL/GenBank/DDBJ databases">
        <authorList>
            <person name="de Groot N.N."/>
        </authorList>
    </citation>
    <scope>NUCLEOTIDE SEQUENCE [LARGE SCALE GENOMIC DNA]</scope>
    <source>
        <strain evidence="3 4">DSM 23126</strain>
    </source>
</reference>
<comment type="similarity">
    <text evidence="1">Belongs to the universal stress protein A family.</text>
</comment>
<dbReference type="InterPro" id="IPR006015">
    <property type="entry name" value="Universal_stress_UspA"/>
</dbReference>
<evidence type="ECO:0000256" key="1">
    <source>
        <dbReference type="ARBA" id="ARBA00008791"/>
    </source>
</evidence>
<gene>
    <name evidence="3" type="ORF">SAMN05421781_1186</name>
</gene>